<dbReference type="InterPro" id="IPR051055">
    <property type="entry name" value="PIF1_helicase"/>
</dbReference>
<dbReference type="GO" id="GO:0016787">
    <property type="term" value="F:hydrolase activity"/>
    <property type="evidence" value="ECO:0007669"/>
    <property type="project" value="UniProtKB-KW"/>
</dbReference>
<protein>
    <recommendedName>
        <fullName evidence="1">ATP-dependent DNA helicase</fullName>
        <ecNumber evidence="1">5.6.2.3</ecNumber>
    </recommendedName>
</protein>
<comment type="cofactor">
    <cofactor evidence="1">
        <name>Mg(2+)</name>
        <dbReference type="ChEBI" id="CHEBI:18420"/>
    </cofactor>
</comment>
<dbReference type="GO" id="GO:0006281">
    <property type="term" value="P:DNA repair"/>
    <property type="evidence" value="ECO:0007669"/>
    <property type="project" value="UniProtKB-KW"/>
</dbReference>
<accession>A0A816QZB3</accession>
<sequence>MCVPGCGGTGKSQLIRAITQYFQLTKRGKMLRKLAPTSIAAAEIDGLTIHSFLGESRKNSKKKQTRTFRPGDTKLENEWRHVKYLIIDEISMVGLSLLARLNRIVKTAKHINSDIPFGGVNVIFFGDYL</sequence>
<comment type="catalytic activity">
    <reaction evidence="1">
        <text>ATP + H2O = ADP + phosphate + H(+)</text>
        <dbReference type="Rhea" id="RHEA:13065"/>
        <dbReference type="ChEBI" id="CHEBI:15377"/>
        <dbReference type="ChEBI" id="CHEBI:15378"/>
        <dbReference type="ChEBI" id="CHEBI:30616"/>
        <dbReference type="ChEBI" id="CHEBI:43474"/>
        <dbReference type="ChEBI" id="CHEBI:456216"/>
        <dbReference type="EC" id="5.6.2.3"/>
    </reaction>
</comment>
<dbReference type="Gene3D" id="3.40.50.300">
    <property type="entry name" value="P-loop containing nucleotide triphosphate hydrolases"/>
    <property type="match status" value="1"/>
</dbReference>
<keyword evidence="1" id="KW-0233">DNA recombination</keyword>
<name>A0A816QZB3_9BILA</name>
<reference evidence="3" key="1">
    <citation type="submission" date="2021-02" db="EMBL/GenBank/DDBJ databases">
        <authorList>
            <person name="Nowell W R."/>
        </authorList>
    </citation>
    <scope>NUCLEOTIDE SEQUENCE</scope>
</reference>
<dbReference type="SUPFAM" id="SSF52540">
    <property type="entry name" value="P-loop containing nucleoside triphosphate hydrolases"/>
    <property type="match status" value="1"/>
</dbReference>
<dbReference type="Pfam" id="PF05970">
    <property type="entry name" value="PIF1"/>
    <property type="match status" value="1"/>
</dbReference>
<dbReference type="PANTHER" id="PTHR47642:SF5">
    <property type="entry name" value="ATP-DEPENDENT DNA HELICASE"/>
    <property type="match status" value="1"/>
</dbReference>
<proteinExistence type="inferred from homology"/>
<dbReference type="InterPro" id="IPR010285">
    <property type="entry name" value="DNA_helicase_pif1-like_DEAD"/>
</dbReference>
<dbReference type="Proteomes" id="UP000663856">
    <property type="component" value="Unassembled WGS sequence"/>
</dbReference>
<evidence type="ECO:0000259" key="2">
    <source>
        <dbReference type="Pfam" id="PF05970"/>
    </source>
</evidence>
<evidence type="ECO:0000313" key="3">
    <source>
        <dbReference type="EMBL" id="CAF2067107.1"/>
    </source>
</evidence>
<keyword evidence="1" id="KW-0067">ATP-binding</keyword>
<dbReference type="PANTHER" id="PTHR47642">
    <property type="entry name" value="ATP-DEPENDENT DNA HELICASE"/>
    <property type="match status" value="1"/>
</dbReference>
<organism evidence="3 4">
    <name type="scientific">Rotaria magnacalcarata</name>
    <dbReference type="NCBI Taxonomy" id="392030"/>
    <lineage>
        <taxon>Eukaryota</taxon>
        <taxon>Metazoa</taxon>
        <taxon>Spiralia</taxon>
        <taxon>Gnathifera</taxon>
        <taxon>Rotifera</taxon>
        <taxon>Eurotatoria</taxon>
        <taxon>Bdelloidea</taxon>
        <taxon>Philodinida</taxon>
        <taxon>Philodinidae</taxon>
        <taxon>Rotaria</taxon>
    </lineage>
</organism>
<keyword evidence="1" id="KW-0234">DNA repair</keyword>
<feature type="domain" description="DNA helicase Pif1-like DEAD-box helicase" evidence="2">
    <location>
        <begin position="3"/>
        <end position="128"/>
    </location>
</feature>
<dbReference type="EC" id="5.6.2.3" evidence="1"/>
<keyword evidence="1" id="KW-0227">DNA damage</keyword>
<keyword evidence="1" id="KW-0347">Helicase</keyword>
<dbReference type="GO" id="GO:0005524">
    <property type="term" value="F:ATP binding"/>
    <property type="evidence" value="ECO:0007669"/>
    <property type="project" value="UniProtKB-KW"/>
</dbReference>
<keyword evidence="1" id="KW-0547">Nucleotide-binding</keyword>
<gene>
    <name evidence="3" type="ORF">WKI299_LOCUS13447</name>
</gene>
<dbReference type="InterPro" id="IPR027417">
    <property type="entry name" value="P-loop_NTPase"/>
</dbReference>
<dbReference type="GO" id="GO:0043139">
    <property type="term" value="F:5'-3' DNA helicase activity"/>
    <property type="evidence" value="ECO:0007669"/>
    <property type="project" value="UniProtKB-EC"/>
</dbReference>
<evidence type="ECO:0000256" key="1">
    <source>
        <dbReference type="RuleBase" id="RU363044"/>
    </source>
</evidence>
<dbReference type="GO" id="GO:0006310">
    <property type="term" value="P:DNA recombination"/>
    <property type="evidence" value="ECO:0007669"/>
    <property type="project" value="UniProtKB-KW"/>
</dbReference>
<dbReference type="GO" id="GO:0000723">
    <property type="term" value="P:telomere maintenance"/>
    <property type="evidence" value="ECO:0007669"/>
    <property type="project" value="InterPro"/>
</dbReference>
<dbReference type="AlphaFoldDB" id="A0A816QZB3"/>
<keyword evidence="1" id="KW-0378">Hydrolase</keyword>
<evidence type="ECO:0000313" key="4">
    <source>
        <dbReference type="Proteomes" id="UP000663856"/>
    </source>
</evidence>
<comment type="caution">
    <text evidence="3">The sequence shown here is derived from an EMBL/GenBank/DDBJ whole genome shotgun (WGS) entry which is preliminary data.</text>
</comment>
<dbReference type="EMBL" id="CAJNRF010005076">
    <property type="protein sequence ID" value="CAF2067107.1"/>
    <property type="molecule type" value="Genomic_DNA"/>
</dbReference>
<comment type="similarity">
    <text evidence="1">Belongs to the helicase family.</text>
</comment>